<sequence length="214" mass="23487">MTNSNLVPSSDFNHSQISSSASATILKSYQGFFAQLYNSFRTLPSVLSNTGINTGTVIVRFNTRYKIVSVSFVNKRALSTCLSTFSHLYTALSSQPRIKRMAGKRRGGPIVGPSQRCARCKTVKPISDFSLRKVGTGMAKCCDKCRNYVPKRRSDNENKDDKDGDDDDDDSSTDESSQDGGVREEGEGSAKENSKSKEQSQAKQKTGRSVITKN</sequence>
<protein>
    <submittedName>
        <fullName evidence="2">Uncharacterized protein</fullName>
    </submittedName>
</protein>
<gene>
    <name evidence="2" type="ORF">PVAG01_11323</name>
</gene>
<dbReference type="Proteomes" id="UP001629113">
    <property type="component" value="Unassembled WGS sequence"/>
</dbReference>
<reference evidence="2 3" key="1">
    <citation type="submission" date="2024-06" db="EMBL/GenBank/DDBJ databases">
        <title>Complete genome of Phlyctema vagabunda strain 19-DSS-EL-015.</title>
        <authorList>
            <person name="Fiorenzani C."/>
        </authorList>
    </citation>
    <scope>NUCLEOTIDE SEQUENCE [LARGE SCALE GENOMIC DNA]</scope>
    <source>
        <strain evidence="2 3">19-DSS-EL-015</strain>
    </source>
</reference>
<comment type="caution">
    <text evidence="2">The sequence shown here is derived from an EMBL/GenBank/DDBJ whole genome shotgun (WGS) entry which is preliminary data.</text>
</comment>
<feature type="region of interest" description="Disordered" evidence="1">
    <location>
        <begin position="152"/>
        <end position="214"/>
    </location>
</feature>
<proteinExistence type="predicted"/>
<evidence type="ECO:0000313" key="2">
    <source>
        <dbReference type="EMBL" id="KAL3417323.1"/>
    </source>
</evidence>
<feature type="compositionally biased region" description="Basic and acidic residues" evidence="1">
    <location>
        <begin position="152"/>
        <end position="162"/>
    </location>
</feature>
<evidence type="ECO:0000256" key="1">
    <source>
        <dbReference type="SAM" id="MobiDB-lite"/>
    </source>
</evidence>
<feature type="compositionally biased region" description="Basic and acidic residues" evidence="1">
    <location>
        <begin position="181"/>
        <end position="200"/>
    </location>
</feature>
<organism evidence="2 3">
    <name type="scientific">Phlyctema vagabunda</name>
    <dbReference type="NCBI Taxonomy" id="108571"/>
    <lineage>
        <taxon>Eukaryota</taxon>
        <taxon>Fungi</taxon>
        <taxon>Dikarya</taxon>
        <taxon>Ascomycota</taxon>
        <taxon>Pezizomycotina</taxon>
        <taxon>Leotiomycetes</taxon>
        <taxon>Helotiales</taxon>
        <taxon>Dermateaceae</taxon>
        <taxon>Phlyctema</taxon>
    </lineage>
</organism>
<feature type="compositionally biased region" description="Acidic residues" evidence="1">
    <location>
        <begin position="163"/>
        <end position="177"/>
    </location>
</feature>
<dbReference type="EMBL" id="JBFCZG010000011">
    <property type="protein sequence ID" value="KAL3417323.1"/>
    <property type="molecule type" value="Genomic_DNA"/>
</dbReference>
<name>A0ABR4P1Z8_9HELO</name>
<keyword evidence="3" id="KW-1185">Reference proteome</keyword>
<accession>A0ABR4P1Z8</accession>
<evidence type="ECO:0000313" key="3">
    <source>
        <dbReference type="Proteomes" id="UP001629113"/>
    </source>
</evidence>